<name>A0A1E1KG81_9HELO</name>
<evidence type="ECO:0000256" key="1">
    <source>
        <dbReference type="SAM" id="MobiDB-lite"/>
    </source>
</evidence>
<feature type="compositionally biased region" description="Low complexity" evidence="1">
    <location>
        <begin position="24"/>
        <end position="33"/>
    </location>
</feature>
<feature type="region of interest" description="Disordered" evidence="1">
    <location>
        <begin position="225"/>
        <end position="250"/>
    </location>
</feature>
<evidence type="ECO:0000313" key="2">
    <source>
        <dbReference type="EMBL" id="CZS97037.1"/>
    </source>
</evidence>
<accession>A0A1E1KG81</accession>
<dbReference type="AlphaFoldDB" id="A0A1E1KG81"/>
<dbReference type="OrthoDB" id="3565130at2759"/>
<reference evidence="3" key="1">
    <citation type="submission" date="2016-03" db="EMBL/GenBank/DDBJ databases">
        <authorList>
            <person name="Guldener U."/>
        </authorList>
    </citation>
    <scope>NUCLEOTIDE SEQUENCE [LARGE SCALE GENOMIC DNA]</scope>
    <source>
        <strain evidence="3">04CH-RAC-A.6.1</strain>
    </source>
</reference>
<gene>
    <name evidence="2" type="ORF">RAG0_06131</name>
</gene>
<protein>
    <submittedName>
        <fullName evidence="2">Uncharacterized protein</fullName>
    </submittedName>
</protein>
<sequence length="605" mass="65621">MGSKIARVNRNSLSSIASRDRASSKSSEISNISPKTTAPKRGSGSLKINSTPGKTSPLRDTSKVTNDTRVVQLPGLPFKSFMNGTLITSNGEPTVRPAMEPLPVAPKISKLSATTPNFVPTTPSPKPFHMAGHDPRQFGMMTPPTGGHDNVQNLTADMRASSSGYGRYAAGNFDGHNGGYNGGYNDVRDGGAQQNHGQAHFSGAIGSYPTPPGFAGIIVPQYASSPGPSSVHSYDSVPNGPRNPGNYAVQPPRQVQTIAQRPTREFIARKDRSKKDIIVTADGLTRNHVRIIERQLPNGTPYQSFHYEFDAPEYNVAKLYEEMSVKQKEDFLAKNFLDIQVDIKSSGEEAESVVENTGGNTEVANVKKKRTHAGKAKNKAQAVMDAAKFQEETATSTAVEKREFTSLDVLKSLGPEIVTYSKRMAVTLVFPPSNKPIDPKAISSAGPVAQFSLTPPSGPSLTSPDFLYIKDLVDYIHTFKALTHLSIVLKIPASQRMPFTMPQLYHVLPFYDLGFTDWDIKYLPDNLSIPAKVQGWAVGQLDRERNKIIAERLRKVEEAVFVRGSVMPGISNDNLDAAAKDFNTAVAVAGAPQGPRHPRAARGSR</sequence>
<dbReference type="Proteomes" id="UP000178912">
    <property type="component" value="Unassembled WGS sequence"/>
</dbReference>
<dbReference type="EMBL" id="FJUX01000029">
    <property type="protein sequence ID" value="CZS97037.1"/>
    <property type="molecule type" value="Genomic_DNA"/>
</dbReference>
<organism evidence="2 3">
    <name type="scientific">Rhynchosporium agropyri</name>
    <dbReference type="NCBI Taxonomy" id="914238"/>
    <lineage>
        <taxon>Eukaryota</taxon>
        <taxon>Fungi</taxon>
        <taxon>Dikarya</taxon>
        <taxon>Ascomycota</taxon>
        <taxon>Pezizomycotina</taxon>
        <taxon>Leotiomycetes</taxon>
        <taxon>Helotiales</taxon>
        <taxon>Ploettnerulaceae</taxon>
        <taxon>Rhynchosporium</taxon>
    </lineage>
</organism>
<keyword evidence="3" id="KW-1185">Reference proteome</keyword>
<feature type="region of interest" description="Disordered" evidence="1">
    <location>
        <begin position="1"/>
        <end position="66"/>
    </location>
</feature>
<evidence type="ECO:0000313" key="3">
    <source>
        <dbReference type="Proteomes" id="UP000178912"/>
    </source>
</evidence>
<proteinExistence type="predicted"/>